<name>A0A172U1I1_9BACT</name>
<accession>A0A172U1I1</accession>
<dbReference type="AlphaFoldDB" id="A0A172U1I1"/>
<keyword evidence="2" id="KW-1185">Reference proteome</keyword>
<dbReference type="EMBL" id="CP011390">
    <property type="protein sequence ID" value="ANE53116.1"/>
    <property type="molecule type" value="Genomic_DNA"/>
</dbReference>
<evidence type="ECO:0000313" key="2">
    <source>
        <dbReference type="Proteomes" id="UP000077177"/>
    </source>
</evidence>
<sequence length="514" mass="57172">MIMRPLLILLFLFSVSLLYGQVKGCKDPAANNYNPNATISDGSCLYNYSFYNPTLKVNPLAETLVETSDLQWDGKNLWTFNDDGAAAIYKIDTLTNTIWQTVYLEGATNINWEDMAFDGTYFYIGDFGNNNGGRKDLKIYKFPATAIPDHSAAPSITIPASAIEVIQFTYADQPQPIVPTEMQKTPFDCEAMIVDEDGIHLFTKDWLNKTTTHYRINSTHAGTFSAQPFETFPANLLVTGADKIKGTAVIVLIGYNNTGLGPHYLYILSDYNNGKFFNGNKRKIELPNATVIGQAEGITFRNQTYGYVSNEQFSINIGPTTFTISPKLWSFDLTQFIPAYALPIKLKDFSAIEAQDINQLIWQFEDTVSLLTVEYSSDGINFRDVFKIKNTVHGSFSHKTDKLENYYRLKWQDDNGQIGYSKVIKAKTSIIGAISNLSLTASGELKFTITGSTSLTAGFKVTAIDGKLISEIPIQTFLPGKHAVSFKNSPIATTALLVTSFNLNGQRTWLLSIH</sequence>
<proteinExistence type="predicted"/>
<reference evidence="1 2" key="2">
    <citation type="journal article" date="2016" name="Int. J. Syst. Evol. Microbiol.">
        <title>Flavisolibacter tropicus sp. nov., isolated from tropical soil.</title>
        <authorList>
            <person name="Lee J.J."/>
            <person name="Kang M.S."/>
            <person name="Kim G.S."/>
            <person name="Lee C.S."/>
            <person name="Lim S."/>
            <person name="Lee J."/>
            <person name="Roh S.H."/>
            <person name="Kang H."/>
            <person name="Ha J.M."/>
            <person name="Bae S."/>
            <person name="Jung H.Y."/>
            <person name="Kim M.K."/>
        </authorList>
    </citation>
    <scope>NUCLEOTIDE SEQUENCE [LARGE SCALE GENOMIC DNA]</scope>
    <source>
        <strain evidence="1 2">LCS9</strain>
    </source>
</reference>
<dbReference type="KEGG" id="fla:SY85_24230"/>
<dbReference type="STRING" id="1492898.SY85_24230"/>
<gene>
    <name evidence="1" type="ORF">SY85_24230</name>
</gene>
<protein>
    <submittedName>
        <fullName evidence="1">Uncharacterized protein</fullName>
    </submittedName>
</protein>
<reference evidence="2" key="1">
    <citation type="submission" date="2015-01" db="EMBL/GenBank/DDBJ databases">
        <title>Flavisolibacter sp./LCS9/ whole genome sequencing.</title>
        <authorList>
            <person name="Kim M.K."/>
            <person name="Srinivasan S."/>
            <person name="Lee J.-J."/>
        </authorList>
    </citation>
    <scope>NUCLEOTIDE SEQUENCE [LARGE SCALE GENOMIC DNA]</scope>
    <source>
        <strain evidence="2">LCS9</strain>
    </source>
</reference>
<dbReference type="SUPFAM" id="SSF101898">
    <property type="entry name" value="NHL repeat"/>
    <property type="match status" value="1"/>
</dbReference>
<dbReference type="Proteomes" id="UP000077177">
    <property type="component" value="Chromosome"/>
</dbReference>
<evidence type="ECO:0000313" key="1">
    <source>
        <dbReference type="EMBL" id="ANE53116.1"/>
    </source>
</evidence>
<dbReference type="PATRIC" id="fig|1492898.3.peg.5265"/>
<organism evidence="1 2">
    <name type="scientific">Flavisolibacter tropicus</name>
    <dbReference type="NCBI Taxonomy" id="1492898"/>
    <lineage>
        <taxon>Bacteria</taxon>
        <taxon>Pseudomonadati</taxon>
        <taxon>Bacteroidota</taxon>
        <taxon>Chitinophagia</taxon>
        <taxon>Chitinophagales</taxon>
        <taxon>Chitinophagaceae</taxon>
        <taxon>Flavisolibacter</taxon>
    </lineage>
</organism>